<comment type="caution">
    <text evidence="1">The sequence shown here is derived from an EMBL/GenBank/DDBJ whole genome shotgun (WGS) entry which is preliminary data.</text>
</comment>
<keyword evidence="2" id="KW-1185">Reference proteome</keyword>
<name>A0ABT3H0S1_9RHOB</name>
<gene>
    <name evidence="1" type="ORF">OKW52_14395</name>
</gene>
<accession>A0ABT3H0S1</accession>
<proteinExistence type="predicted"/>
<evidence type="ECO:0000313" key="1">
    <source>
        <dbReference type="EMBL" id="MCW1933416.1"/>
    </source>
</evidence>
<sequence length="149" mass="16433">MALPFDKGDEFALDKPALHPCPHLAGHACQIHDRLEASGFSGCRGYDCLGAGQRLMAEVFPGQDWRQDATLRRPMADGFAVLRRIHAGLELLLATQKLDLPDTLAQERAALLDSYHPATGWTLATLQSFDAQGLPRRFSTFMAALRPYV</sequence>
<dbReference type="Proteomes" id="UP001208938">
    <property type="component" value="Unassembled WGS sequence"/>
</dbReference>
<dbReference type="EMBL" id="JAPDFL010000001">
    <property type="protein sequence ID" value="MCW1933416.1"/>
    <property type="molecule type" value="Genomic_DNA"/>
</dbReference>
<organism evidence="1 2">
    <name type="scientific">Pararhodobacter zhoushanensis</name>
    <dbReference type="NCBI Taxonomy" id="2479545"/>
    <lineage>
        <taxon>Bacteria</taxon>
        <taxon>Pseudomonadati</taxon>
        <taxon>Pseudomonadota</taxon>
        <taxon>Alphaproteobacteria</taxon>
        <taxon>Rhodobacterales</taxon>
        <taxon>Paracoccaceae</taxon>
        <taxon>Pararhodobacter</taxon>
    </lineage>
</organism>
<evidence type="ECO:0000313" key="2">
    <source>
        <dbReference type="Proteomes" id="UP001208938"/>
    </source>
</evidence>
<protein>
    <submittedName>
        <fullName evidence="1">Uncharacterized protein</fullName>
    </submittedName>
</protein>
<dbReference type="RefSeq" id="WP_264506332.1">
    <property type="nucleotide sequence ID" value="NZ_JAPDFL010000001.1"/>
</dbReference>
<reference evidence="1 2" key="1">
    <citation type="submission" date="2022-10" db="EMBL/GenBank/DDBJ databases">
        <title>Pararhodobacter sp. nov., isolated from marine algae.</title>
        <authorList>
            <person name="Choi B.J."/>
            <person name="Kim J.M."/>
            <person name="Lee J.K."/>
            <person name="Choi D.G."/>
            <person name="Jeon C.O."/>
        </authorList>
    </citation>
    <scope>NUCLEOTIDE SEQUENCE [LARGE SCALE GENOMIC DNA]</scope>
    <source>
        <strain evidence="1 2">ZQ420</strain>
    </source>
</reference>